<dbReference type="SUPFAM" id="SSF55811">
    <property type="entry name" value="Nudix"/>
    <property type="match status" value="1"/>
</dbReference>
<dbReference type="GO" id="GO:0006753">
    <property type="term" value="P:nucleoside phosphate metabolic process"/>
    <property type="evidence" value="ECO:0007669"/>
    <property type="project" value="TreeGrafter"/>
</dbReference>
<organism evidence="2 3">
    <name type="scientific">Lithospermum erythrorhizon</name>
    <name type="common">Purple gromwell</name>
    <name type="synonym">Lithospermum officinale var. erythrorhizon</name>
    <dbReference type="NCBI Taxonomy" id="34254"/>
    <lineage>
        <taxon>Eukaryota</taxon>
        <taxon>Viridiplantae</taxon>
        <taxon>Streptophyta</taxon>
        <taxon>Embryophyta</taxon>
        <taxon>Tracheophyta</taxon>
        <taxon>Spermatophyta</taxon>
        <taxon>Magnoliopsida</taxon>
        <taxon>eudicotyledons</taxon>
        <taxon>Gunneridae</taxon>
        <taxon>Pentapetalae</taxon>
        <taxon>asterids</taxon>
        <taxon>lamiids</taxon>
        <taxon>Boraginales</taxon>
        <taxon>Boraginaceae</taxon>
        <taxon>Boraginoideae</taxon>
        <taxon>Lithospermeae</taxon>
        <taxon>Lithospermum</taxon>
    </lineage>
</organism>
<dbReference type="GO" id="GO:0034432">
    <property type="term" value="F:bis(5'-adenosyl)-pentaphosphatase activity"/>
    <property type="evidence" value="ECO:0007669"/>
    <property type="project" value="TreeGrafter"/>
</dbReference>
<evidence type="ECO:0000313" key="3">
    <source>
        <dbReference type="Proteomes" id="UP001454036"/>
    </source>
</evidence>
<gene>
    <name evidence="2" type="ORF">LIER_43670</name>
</gene>
<name>A0AAV3QJ00_LITER</name>
<keyword evidence="1" id="KW-0378">Hydrolase</keyword>
<dbReference type="GO" id="GO:0019693">
    <property type="term" value="P:ribose phosphate metabolic process"/>
    <property type="evidence" value="ECO:0007669"/>
    <property type="project" value="TreeGrafter"/>
</dbReference>
<dbReference type="PANTHER" id="PTHR11839">
    <property type="entry name" value="UDP/ADP-SUGAR PYROPHOSPHATASE"/>
    <property type="match status" value="1"/>
</dbReference>
<evidence type="ECO:0000313" key="2">
    <source>
        <dbReference type="EMBL" id="GAA0164009.1"/>
    </source>
</evidence>
<dbReference type="PANTHER" id="PTHR11839:SF22">
    <property type="entry name" value="NUDIX HYDROLASE 26, CHLOROPLASTIC"/>
    <property type="match status" value="1"/>
</dbReference>
<reference evidence="2 3" key="1">
    <citation type="submission" date="2024-01" db="EMBL/GenBank/DDBJ databases">
        <title>The complete chloroplast genome sequence of Lithospermum erythrorhizon: insights into the phylogenetic relationship among Boraginaceae species and the maternal lineages of purple gromwells.</title>
        <authorList>
            <person name="Okada T."/>
            <person name="Watanabe K."/>
        </authorList>
    </citation>
    <scope>NUCLEOTIDE SEQUENCE [LARGE SCALE GENOMIC DNA]</scope>
</reference>
<dbReference type="AlphaFoldDB" id="A0AAV3QJ00"/>
<comment type="caution">
    <text evidence="2">The sequence shown here is derived from an EMBL/GenBank/DDBJ whole genome shotgun (WGS) entry which is preliminary data.</text>
</comment>
<protein>
    <submittedName>
        <fullName evidence="2">Pyrophosphatase</fullName>
    </submittedName>
</protein>
<dbReference type="Proteomes" id="UP001454036">
    <property type="component" value="Unassembled WGS sequence"/>
</dbReference>
<sequence>MYTTTEYSYVSFSFVTQGNIKVPYWLTYDFPPEVREKLNQQWGSDWKGQAQKWFLFKLTGKGEEEINLLGDGTEKPEFGEWAWMSPDKVIDLAVVFKKPVYKEVLAAFSTHLQ</sequence>
<evidence type="ECO:0000256" key="1">
    <source>
        <dbReference type="ARBA" id="ARBA00022801"/>
    </source>
</evidence>
<accession>A0AAV3QJ00</accession>
<proteinExistence type="predicted"/>
<dbReference type="Gene3D" id="3.90.79.10">
    <property type="entry name" value="Nucleoside Triphosphate Pyrophosphohydrolase"/>
    <property type="match status" value="1"/>
</dbReference>
<dbReference type="GO" id="GO:0009507">
    <property type="term" value="C:chloroplast"/>
    <property type="evidence" value="ECO:0007669"/>
    <property type="project" value="TreeGrafter"/>
</dbReference>
<dbReference type="EMBL" id="BAABME010037355">
    <property type="protein sequence ID" value="GAA0164009.1"/>
    <property type="molecule type" value="Genomic_DNA"/>
</dbReference>
<keyword evidence="3" id="KW-1185">Reference proteome</keyword>
<dbReference type="GO" id="GO:0008893">
    <property type="term" value="F:guanosine-3',5'-bis(diphosphate) 3'-diphosphatase activity"/>
    <property type="evidence" value="ECO:0007669"/>
    <property type="project" value="TreeGrafter"/>
</dbReference>
<dbReference type="InterPro" id="IPR015797">
    <property type="entry name" value="NUDIX_hydrolase-like_dom_sf"/>
</dbReference>